<accession>A0A4Z1GHZ9</accession>
<comment type="caution">
    <text evidence="1">The sequence shown here is derived from an EMBL/GenBank/DDBJ whole genome shotgun (WGS) entry which is preliminary data.</text>
</comment>
<evidence type="ECO:0000313" key="2">
    <source>
        <dbReference type="Proteomes" id="UP000297814"/>
    </source>
</evidence>
<evidence type="ECO:0000313" key="1">
    <source>
        <dbReference type="EMBL" id="TGO35788.1"/>
    </source>
</evidence>
<dbReference type="EMBL" id="PQXK01000146">
    <property type="protein sequence ID" value="TGO35788.1"/>
    <property type="molecule type" value="Genomic_DNA"/>
</dbReference>
<keyword evidence="2" id="KW-1185">Reference proteome</keyword>
<dbReference type="AlphaFoldDB" id="A0A4Z1GHZ9"/>
<name>A0A4Z1GHZ9_9HELO</name>
<sequence length="94" mass="10376">MGLYFFRATAQRGIVLEVGHGNGQNENEHGLRIAEGTFVGWNNCYHDNPVLSALKSSFDTSNSRATRPFHVSKTYDASPSVIPQGYSRCDELAI</sequence>
<protein>
    <submittedName>
        <fullName evidence="1">Uncharacterized protein</fullName>
    </submittedName>
</protein>
<dbReference type="Proteomes" id="UP000297814">
    <property type="component" value="Unassembled WGS sequence"/>
</dbReference>
<proteinExistence type="predicted"/>
<gene>
    <name evidence="1" type="ORF">BHYA_0146g00280</name>
</gene>
<organism evidence="1 2">
    <name type="scientific">Botrytis hyacinthi</name>
    <dbReference type="NCBI Taxonomy" id="278943"/>
    <lineage>
        <taxon>Eukaryota</taxon>
        <taxon>Fungi</taxon>
        <taxon>Dikarya</taxon>
        <taxon>Ascomycota</taxon>
        <taxon>Pezizomycotina</taxon>
        <taxon>Leotiomycetes</taxon>
        <taxon>Helotiales</taxon>
        <taxon>Sclerotiniaceae</taxon>
        <taxon>Botrytis</taxon>
    </lineage>
</organism>
<reference evidence="1 2" key="1">
    <citation type="submission" date="2017-12" db="EMBL/GenBank/DDBJ databases">
        <title>Comparative genomics of Botrytis spp.</title>
        <authorList>
            <person name="Valero-Jimenez C.A."/>
            <person name="Tapia P."/>
            <person name="Veloso J."/>
            <person name="Silva-Moreno E."/>
            <person name="Staats M."/>
            <person name="Valdes J.H."/>
            <person name="Van Kan J.A.L."/>
        </authorList>
    </citation>
    <scope>NUCLEOTIDE SEQUENCE [LARGE SCALE GENOMIC DNA]</scope>
    <source>
        <strain evidence="1 2">Bh0001</strain>
    </source>
</reference>